<accession>A0A948TAB4</accession>
<dbReference type="EMBL" id="JAHLFW010000029">
    <property type="protein sequence ID" value="MBU3837260.1"/>
    <property type="molecule type" value="Genomic_DNA"/>
</dbReference>
<gene>
    <name evidence="2" type="ORF">H9777_02850</name>
</gene>
<keyword evidence="2" id="KW-0540">Nuclease</keyword>
<dbReference type="GO" id="GO:0004519">
    <property type="term" value="F:endonuclease activity"/>
    <property type="evidence" value="ECO:0007669"/>
    <property type="project" value="UniProtKB-KW"/>
</dbReference>
<dbReference type="AlphaFoldDB" id="A0A948TAB4"/>
<keyword evidence="2" id="KW-0255">Endonuclease</keyword>
<dbReference type="Pfam" id="PF04471">
    <property type="entry name" value="Mrr_cat"/>
    <property type="match status" value="1"/>
</dbReference>
<evidence type="ECO:0000313" key="3">
    <source>
        <dbReference type="Proteomes" id="UP000783796"/>
    </source>
</evidence>
<dbReference type="InterPro" id="IPR011856">
    <property type="entry name" value="tRNA_endonuc-like_dom_sf"/>
</dbReference>
<dbReference type="GO" id="GO:0003677">
    <property type="term" value="F:DNA binding"/>
    <property type="evidence" value="ECO:0007669"/>
    <property type="project" value="InterPro"/>
</dbReference>
<proteinExistence type="predicted"/>
<dbReference type="InterPro" id="IPR007560">
    <property type="entry name" value="Restrct_endonuc_IV_Mrr"/>
</dbReference>
<dbReference type="SUPFAM" id="SSF52980">
    <property type="entry name" value="Restriction endonuclease-like"/>
    <property type="match status" value="1"/>
</dbReference>
<organism evidence="2 3">
    <name type="scientific">Candidatus Phocaeicola faecigallinarum</name>
    <dbReference type="NCBI Taxonomy" id="2838732"/>
    <lineage>
        <taxon>Bacteria</taxon>
        <taxon>Pseudomonadati</taxon>
        <taxon>Bacteroidota</taxon>
        <taxon>Bacteroidia</taxon>
        <taxon>Bacteroidales</taxon>
        <taxon>Bacteroidaceae</taxon>
        <taxon>Phocaeicola</taxon>
    </lineage>
</organism>
<name>A0A948TAB4_9BACT</name>
<dbReference type="Gene3D" id="3.40.1350.10">
    <property type="match status" value="1"/>
</dbReference>
<reference evidence="2" key="2">
    <citation type="submission" date="2021-04" db="EMBL/GenBank/DDBJ databases">
        <authorList>
            <person name="Gilroy R."/>
        </authorList>
    </citation>
    <scope>NUCLEOTIDE SEQUENCE</scope>
    <source>
        <strain evidence="2">G4-2901</strain>
    </source>
</reference>
<dbReference type="Proteomes" id="UP000783796">
    <property type="component" value="Unassembled WGS sequence"/>
</dbReference>
<evidence type="ECO:0000259" key="1">
    <source>
        <dbReference type="Pfam" id="PF04471"/>
    </source>
</evidence>
<dbReference type="GO" id="GO:0009307">
    <property type="term" value="P:DNA restriction-modification system"/>
    <property type="evidence" value="ECO:0007669"/>
    <property type="project" value="InterPro"/>
</dbReference>
<keyword evidence="2" id="KW-0378">Hydrolase</keyword>
<evidence type="ECO:0000313" key="2">
    <source>
        <dbReference type="EMBL" id="MBU3837260.1"/>
    </source>
</evidence>
<dbReference type="InterPro" id="IPR011335">
    <property type="entry name" value="Restrct_endonuc-II-like"/>
</dbReference>
<feature type="domain" description="Restriction endonuclease type IV Mrr" evidence="1">
    <location>
        <begin position="142"/>
        <end position="249"/>
    </location>
</feature>
<sequence>MAILSFQEKQLIERVFGMGGGYVLNFTNREFEEFMKDVVSYSIYQKYPGLSKAKMLRRFIEEESDTYVGKMIILLVNYMRENLLDKNISQEDINKLYELGKIKLGKVPTNHKAQKSDDKAYIIDFEYLKKALLDIDKKQTQQQKGYAFESYLKELFDAFGMDAKPSYRTTNDQIDGSFLLNGNTVLIEAKYRTKEITKDDLLLFSNKVKAKSPFTKGVFITLSKPSDKTLDYFYDKSSRIILFTVEELYLLCENKGSLISILNKKFRYL</sequence>
<protein>
    <submittedName>
        <fullName evidence="2">Restriction endonuclease</fullName>
    </submittedName>
</protein>
<comment type="caution">
    <text evidence="2">The sequence shown here is derived from an EMBL/GenBank/DDBJ whole genome shotgun (WGS) entry which is preliminary data.</text>
</comment>
<reference evidence="2" key="1">
    <citation type="journal article" date="2021" name="PeerJ">
        <title>Extensive microbial diversity within the chicken gut microbiome revealed by metagenomics and culture.</title>
        <authorList>
            <person name="Gilroy R."/>
            <person name="Ravi A."/>
            <person name="Getino M."/>
            <person name="Pursley I."/>
            <person name="Horton D.L."/>
            <person name="Alikhan N.F."/>
            <person name="Baker D."/>
            <person name="Gharbi K."/>
            <person name="Hall N."/>
            <person name="Watson M."/>
            <person name="Adriaenssens E.M."/>
            <person name="Foster-Nyarko E."/>
            <person name="Jarju S."/>
            <person name="Secka A."/>
            <person name="Antonio M."/>
            <person name="Oren A."/>
            <person name="Chaudhuri R.R."/>
            <person name="La Ragione R."/>
            <person name="Hildebrand F."/>
            <person name="Pallen M.J."/>
        </authorList>
    </citation>
    <scope>NUCLEOTIDE SEQUENCE</scope>
    <source>
        <strain evidence="2">G4-2901</strain>
    </source>
</reference>